<dbReference type="SUPFAM" id="SSF53623">
    <property type="entry name" value="MurD-like peptide ligases, catalytic domain"/>
    <property type="match status" value="1"/>
</dbReference>
<dbReference type="InterPro" id="IPR036565">
    <property type="entry name" value="Mur-like_cat_sf"/>
</dbReference>
<comment type="cofactor">
    <cofactor evidence="1">
        <name>Mg(2+)</name>
        <dbReference type="ChEBI" id="CHEBI:18420"/>
    </cofactor>
</comment>
<dbReference type="EMBL" id="JABCRE010000002">
    <property type="protein sequence ID" value="NMW31679.1"/>
    <property type="molecule type" value="Genomic_DNA"/>
</dbReference>
<dbReference type="PANTHER" id="PTHR11136:SF0">
    <property type="entry name" value="DIHYDROFOLATE SYNTHETASE-RELATED"/>
    <property type="match status" value="1"/>
</dbReference>
<evidence type="ECO:0000256" key="8">
    <source>
        <dbReference type="ARBA" id="ARBA00022842"/>
    </source>
</evidence>
<keyword evidence="5" id="KW-0479">Metal-binding</keyword>
<evidence type="ECO:0000256" key="3">
    <source>
        <dbReference type="ARBA" id="ARBA00013025"/>
    </source>
</evidence>
<evidence type="ECO:0000256" key="4">
    <source>
        <dbReference type="ARBA" id="ARBA00022598"/>
    </source>
</evidence>
<keyword evidence="8" id="KW-0460">Magnesium</keyword>
<sequence length="456" mass="48847">MADFGTSDHPAVRQQLDRLAKLSLPQGRFGLDTMRAMMARLDNPHRKLPPVFHVAGTNGKGSSCAFLRAMLEADGKRVHVTSSPHLVRYNERIRIAGTLIEDDYLAELLAEVLDSCEGLGPSFFEVTIAASFLAFSRNAADACVIEVGLGGRFDATNVIEQPAVCGIAALGIDHEQFLLAPEEGTPDIPIARIAFEKAGIAKAGAALVTQSYAAEAALEIEKAATKHGVPLVMRGNAWNITATDRLHYSDDFGDLDLPLPSLFGAHQAENAGLAIAMLRHQRQVPVSEDAIKTGAGTAQWPARMQRLKDGRLHDIDHCFDIWVDGGHNANAAEAIRETLSKDPRAVINFTENGPKINVILGMLSNKNAQQFIQTIAPVTDVLVGVPIPGHDCHSPGALRAMAKAAGIAGHGAADDVESALHMLNRGRPNDEWQPVAILGSLYLAGEVLKLHGELPD</sequence>
<accession>A0A848QLH6</accession>
<evidence type="ECO:0000256" key="1">
    <source>
        <dbReference type="ARBA" id="ARBA00001946"/>
    </source>
</evidence>
<evidence type="ECO:0000256" key="2">
    <source>
        <dbReference type="ARBA" id="ARBA00008276"/>
    </source>
</evidence>
<dbReference type="AlphaFoldDB" id="A0A848QLH6"/>
<dbReference type="Gene3D" id="3.90.190.20">
    <property type="entry name" value="Mur ligase, C-terminal domain"/>
    <property type="match status" value="1"/>
</dbReference>
<comment type="similarity">
    <text evidence="2 10">Belongs to the folylpolyglutamate synthase family.</text>
</comment>
<keyword evidence="6 10" id="KW-0547">Nucleotide-binding</keyword>
<dbReference type="PANTHER" id="PTHR11136">
    <property type="entry name" value="FOLYLPOLYGLUTAMATE SYNTHASE-RELATED"/>
    <property type="match status" value="1"/>
</dbReference>
<keyword evidence="12" id="KW-1185">Reference proteome</keyword>
<evidence type="ECO:0000256" key="6">
    <source>
        <dbReference type="ARBA" id="ARBA00022741"/>
    </source>
</evidence>
<dbReference type="InterPro" id="IPR018109">
    <property type="entry name" value="Folylpolyglutamate_synth_CS"/>
</dbReference>
<dbReference type="InterPro" id="IPR036615">
    <property type="entry name" value="Mur_ligase_C_dom_sf"/>
</dbReference>
<dbReference type="GO" id="GO:0008841">
    <property type="term" value="F:dihydrofolate synthase activity"/>
    <property type="evidence" value="ECO:0007669"/>
    <property type="project" value="TreeGrafter"/>
</dbReference>
<dbReference type="Proteomes" id="UP000561181">
    <property type="component" value="Unassembled WGS sequence"/>
</dbReference>
<reference evidence="11 12" key="1">
    <citation type="submission" date="2020-04" db="EMBL/GenBank/DDBJ databases">
        <authorList>
            <person name="Liu A."/>
        </authorList>
    </citation>
    <scope>NUCLEOTIDE SEQUENCE [LARGE SCALE GENOMIC DNA]</scope>
    <source>
        <strain evidence="11 12">RZ02</strain>
    </source>
</reference>
<evidence type="ECO:0000313" key="11">
    <source>
        <dbReference type="EMBL" id="NMW31679.1"/>
    </source>
</evidence>
<keyword evidence="4 10" id="KW-0436">Ligase</keyword>
<dbReference type="InterPro" id="IPR001645">
    <property type="entry name" value="Folylpolyglutamate_synth"/>
</dbReference>
<evidence type="ECO:0000256" key="7">
    <source>
        <dbReference type="ARBA" id="ARBA00022840"/>
    </source>
</evidence>
<evidence type="ECO:0000256" key="10">
    <source>
        <dbReference type="PIRNR" id="PIRNR001563"/>
    </source>
</evidence>
<gene>
    <name evidence="11" type="ORF">HKD42_06365</name>
</gene>
<organism evidence="11 12">
    <name type="scientific">Pontixanthobacter rizhaonensis</name>
    <dbReference type="NCBI Taxonomy" id="2730337"/>
    <lineage>
        <taxon>Bacteria</taxon>
        <taxon>Pseudomonadati</taxon>
        <taxon>Pseudomonadota</taxon>
        <taxon>Alphaproteobacteria</taxon>
        <taxon>Sphingomonadales</taxon>
        <taxon>Erythrobacteraceae</taxon>
        <taxon>Pontixanthobacter</taxon>
    </lineage>
</organism>
<dbReference type="RefSeq" id="WP_170011353.1">
    <property type="nucleotide sequence ID" value="NZ_JABCRE010000002.1"/>
</dbReference>
<comment type="caution">
    <text evidence="11">The sequence shown here is derived from an EMBL/GenBank/DDBJ whole genome shotgun (WGS) entry which is preliminary data.</text>
</comment>
<dbReference type="GO" id="GO:0046872">
    <property type="term" value="F:metal ion binding"/>
    <property type="evidence" value="ECO:0007669"/>
    <property type="project" value="UniProtKB-KW"/>
</dbReference>
<dbReference type="NCBIfam" id="TIGR01499">
    <property type="entry name" value="folC"/>
    <property type="match status" value="1"/>
</dbReference>
<evidence type="ECO:0000256" key="5">
    <source>
        <dbReference type="ARBA" id="ARBA00022723"/>
    </source>
</evidence>
<dbReference type="PROSITE" id="PS01012">
    <property type="entry name" value="FOLYLPOLYGLU_SYNT_2"/>
    <property type="match status" value="1"/>
</dbReference>
<dbReference type="GO" id="GO:0005737">
    <property type="term" value="C:cytoplasm"/>
    <property type="evidence" value="ECO:0007669"/>
    <property type="project" value="TreeGrafter"/>
</dbReference>
<proteinExistence type="inferred from homology"/>
<dbReference type="SUPFAM" id="SSF53244">
    <property type="entry name" value="MurD-like peptide ligases, peptide-binding domain"/>
    <property type="match status" value="1"/>
</dbReference>
<dbReference type="Gene3D" id="3.40.1190.10">
    <property type="entry name" value="Mur-like, catalytic domain"/>
    <property type="match status" value="1"/>
</dbReference>
<dbReference type="EC" id="6.3.2.17" evidence="3"/>
<dbReference type="GO" id="GO:0005524">
    <property type="term" value="F:ATP binding"/>
    <property type="evidence" value="ECO:0007669"/>
    <property type="project" value="UniProtKB-KW"/>
</dbReference>
<protein>
    <recommendedName>
        <fullName evidence="3">tetrahydrofolate synthase</fullName>
        <ecNumber evidence="3">6.3.2.17</ecNumber>
    </recommendedName>
</protein>
<name>A0A848QLH6_9SPHN</name>
<dbReference type="FunFam" id="3.40.1190.10:FF:000011">
    <property type="entry name" value="Folylpolyglutamate synthase/dihydrofolate synthase"/>
    <property type="match status" value="1"/>
</dbReference>
<dbReference type="PIRSF" id="PIRSF001563">
    <property type="entry name" value="Folylpolyglu_synth"/>
    <property type="match status" value="1"/>
</dbReference>
<comment type="catalytic activity">
    <reaction evidence="9">
        <text>(6S)-5,6,7,8-tetrahydrofolyl-(gamma-L-Glu)(n) + L-glutamate + ATP = (6S)-5,6,7,8-tetrahydrofolyl-(gamma-L-Glu)(n+1) + ADP + phosphate + H(+)</text>
        <dbReference type="Rhea" id="RHEA:10580"/>
        <dbReference type="Rhea" id="RHEA-COMP:14738"/>
        <dbReference type="Rhea" id="RHEA-COMP:14740"/>
        <dbReference type="ChEBI" id="CHEBI:15378"/>
        <dbReference type="ChEBI" id="CHEBI:29985"/>
        <dbReference type="ChEBI" id="CHEBI:30616"/>
        <dbReference type="ChEBI" id="CHEBI:43474"/>
        <dbReference type="ChEBI" id="CHEBI:141005"/>
        <dbReference type="ChEBI" id="CHEBI:456216"/>
        <dbReference type="EC" id="6.3.2.17"/>
    </reaction>
</comment>
<evidence type="ECO:0000313" key="12">
    <source>
        <dbReference type="Proteomes" id="UP000561181"/>
    </source>
</evidence>
<keyword evidence="7 10" id="KW-0067">ATP-binding</keyword>
<dbReference type="GO" id="GO:0004326">
    <property type="term" value="F:tetrahydrofolylpolyglutamate synthase activity"/>
    <property type="evidence" value="ECO:0007669"/>
    <property type="project" value="UniProtKB-EC"/>
</dbReference>
<evidence type="ECO:0000256" key="9">
    <source>
        <dbReference type="ARBA" id="ARBA00047493"/>
    </source>
</evidence>